<dbReference type="Pfam" id="PF03024">
    <property type="entry name" value="Folate_rec"/>
    <property type="match status" value="1"/>
</dbReference>
<accession>A0A819XHZ4</accession>
<dbReference type="InterPro" id="IPR050767">
    <property type="entry name" value="Sel1_AlgK"/>
</dbReference>
<keyword evidence="1" id="KW-0732">Signal</keyword>
<keyword evidence="6" id="KW-0812">Transmembrane</keyword>
<name>A0A819XHZ4_9BILA</name>
<dbReference type="InterPro" id="IPR011990">
    <property type="entry name" value="TPR-like_helical_dom_sf"/>
</dbReference>
<evidence type="ECO:0000256" key="4">
    <source>
        <dbReference type="PROSITE-ProRule" id="PRU00221"/>
    </source>
</evidence>
<evidence type="ECO:0000256" key="2">
    <source>
        <dbReference type="ARBA" id="ARBA00023157"/>
    </source>
</evidence>
<evidence type="ECO:0000256" key="1">
    <source>
        <dbReference type="ARBA" id="ARBA00022729"/>
    </source>
</evidence>
<dbReference type="PANTHER" id="PTHR11102:SF147">
    <property type="entry name" value="SEL1L ADAPTOR SUBUNIT OF ERAD E3 UBIQUITIN LIGASE"/>
    <property type="match status" value="1"/>
</dbReference>
<evidence type="ECO:0000259" key="7">
    <source>
        <dbReference type="Pfam" id="PF03024"/>
    </source>
</evidence>
<dbReference type="GO" id="GO:0005789">
    <property type="term" value="C:endoplasmic reticulum membrane"/>
    <property type="evidence" value="ECO:0007669"/>
    <property type="project" value="TreeGrafter"/>
</dbReference>
<dbReference type="InterPro" id="IPR015943">
    <property type="entry name" value="WD40/YVTN_repeat-like_dom_sf"/>
</dbReference>
<feature type="transmembrane region" description="Helical" evidence="6">
    <location>
        <begin position="1646"/>
        <end position="1663"/>
    </location>
</feature>
<gene>
    <name evidence="8" type="ORF">UXM345_LOCUS24574</name>
</gene>
<feature type="domain" description="Folate receptor-like" evidence="7">
    <location>
        <begin position="1495"/>
        <end position="1599"/>
    </location>
</feature>
<dbReference type="Gene3D" id="1.25.40.10">
    <property type="entry name" value="Tetratricopeptide repeat domain"/>
    <property type="match status" value="2"/>
</dbReference>
<keyword evidence="2" id="KW-1015">Disulfide bond</keyword>
<dbReference type="InterPro" id="IPR018143">
    <property type="entry name" value="Folate_rcpt-like"/>
</dbReference>
<dbReference type="GO" id="GO:0036503">
    <property type="term" value="P:ERAD pathway"/>
    <property type="evidence" value="ECO:0007669"/>
    <property type="project" value="TreeGrafter"/>
</dbReference>
<evidence type="ECO:0000256" key="6">
    <source>
        <dbReference type="SAM" id="Phobius"/>
    </source>
</evidence>
<proteinExistence type="inferred from homology"/>
<feature type="region of interest" description="Disordered" evidence="5">
    <location>
        <begin position="817"/>
        <end position="871"/>
    </location>
</feature>
<dbReference type="InterPro" id="IPR006597">
    <property type="entry name" value="Sel1-like"/>
</dbReference>
<dbReference type="EMBL" id="CAJOBF010004498">
    <property type="protein sequence ID" value="CAF4141210.1"/>
    <property type="molecule type" value="Genomic_DNA"/>
</dbReference>
<organism evidence="8 9">
    <name type="scientific">Rotaria magnacalcarata</name>
    <dbReference type="NCBI Taxonomy" id="392030"/>
    <lineage>
        <taxon>Eukaryota</taxon>
        <taxon>Metazoa</taxon>
        <taxon>Spiralia</taxon>
        <taxon>Gnathifera</taxon>
        <taxon>Rotifera</taxon>
        <taxon>Eurotatoria</taxon>
        <taxon>Bdelloidea</taxon>
        <taxon>Philodinida</taxon>
        <taxon>Philodinidae</taxon>
        <taxon>Rotaria</taxon>
    </lineage>
</organism>
<feature type="repeat" description="WD" evidence="4">
    <location>
        <begin position="1"/>
        <end position="25"/>
    </location>
</feature>
<dbReference type="Proteomes" id="UP000663842">
    <property type="component" value="Unassembled WGS sequence"/>
</dbReference>
<keyword evidence="6" id="KW-0472">Membrane</keyword>
<feature type="transmembrane region" description="Helical" evidence="6">
    <location>
        <begin position="1443"/>
        <end position="1467"/>
    </location>
</feature>
<dbReference type="SUPFAM" id="SSF81901">
    <property type="entry name" value="HCP-like"/>
    <property type="match status" value="3"/>
</dbReference>
<comment type="caution">
    <text evidence="8">The sequence shown here is derived from an EMBL/GenBank/DDBJ whole genome shotgun (WGS) entry which is preliminary data.</text>
</comment>
<feature type="region of interest" description="Disordered" evidence="5">
    <location>
        <begin position="228"/>
        <end position="256"/>
    </location>
</feature>
<dbReference type="SUPFAM" id="SSF50998">
    <property type="entry name" value="Quinoprotein alcohol dehydrogenase-like"/>
    <property type="match status" value="1"/>
</dbReference>
<comment type="similarity">
    <text evidence="3">Belongs to the sel-1 family.</text>
</comment>
<evidence type="ECO:0000313" key="9">
    <source>
        <dbReference type="Proteomes" id="UP000663842"/>
    </source>
</evidence>
<evidence type="ECO:0000256" key="3">
    <source>
        <dbReference type="ARBA" id="ARBA00038101"/>
    </source>
</evidence>
<evidence type="ECO:0000256" key="5">
    <source>
        <dbReference type="SAM" id="MobiDB-lite"/>
    </source>
</evidence>
<evidence type="ECO:0000313" key="8">
    <source>
        <dbReference type="EMBL" id="CAF4141210.1"/>
    </source>
</evidence>
<dbReference type="Gene3D" id="2.130.10.10">
    <property type="entry name" value="YVTN repeat-like/Quinoprotein amine dehydrogenase"/>
    <property type="match status" value="1"/>
</dbReference>
<reference evidence="8" key="1">
    <citation type="submission" date="2021-02" db="EMBL/GenBank/DDBJ databases">
        <authorList>
            <person name="Nowell W R."/>
        </authorList>
    </citation>
    <scope>NUCLEOTIDE SEQUENCE</scope>
</reference>
<dbReference type="PANTHER" id="PTHR11102">
    <property type="entry name" value="SEL-1-LIKE PROTEIN"/>
    <property type="match status" value="1"/>
</dbReference>
<feature type="compositionally biased region" description="Acidic residues" evidence="5">
    <location>
        <begin position="851"/>
        <end position="863"/>
    </location>
</feature>
<protein>
    <recommendedName>
        <fullName evidence="7">Folate receptor-like domain-containing protein</fullName>
    </recommendedName>
</protein>
<sequence length="1664" mass="189762">MCWSPDGRYLATGGEDDFITLFSIDLEEHAPRVLCRGHGHTSWISAISFDPYMNAKTYYSSFVQKPPSSLNDDNGSYYDRMTKSNSCSHSSSSFCDTNIPSLFYRIGSVGQDNRLCFWDITEDILKINKVHLTNMKRNSSIHPLTSTLSNGRASLLSDTTPLISSTATTSVATRKSSFSSLTSRLAFARSSNKVHKSIDDTPDSSLVTLVNGTFKKSKKSSLLSHVANESKPATAPSLTNTTVSNDSGQSSVSSSASNTLSLRRTNFDLTKTTFGTSLCPRLDDIQIIEPIVAVFISHERINGIYFGENCFFTSSQDGIITIWEKPQTILQTDLTDDQTTSSATLINSEKPIEKVFTSLRIILWSNVLNKILRQSKNSFLMMFDIDTNRSIIDCIEKFNLLNDEEQDFLEISSNDQREKIETLLKSSKFISHDDDQRFLVNIEHVDQDYLIKSSKETSVRIPDDNRLLDKLYTFGKILDKYKDEVQIIHVCDFQSQYQCELFVILSKIIYQNYSHLKQCFLSLAPAVIGDDRPSMKYDESSFDNYMKEVLAKIVNERAGASPLISMAVFKLQLICRKANSIVHLRSNLETNHDALFLLYTGARLISILNNYNEKYQNGSYPMRQMYNDKLGDMLMSKDEQDFLSWIDSFESRFLLITFNDTNKMQFNLDKIFQEFVLFCRRLSPYYSKVRILTENQNHLLSTMFARLELIERIMHQIYCNRHLHLIIIFILVVLINRSISTDATDKPKQSDENDIVDSLSVRFPNLFLRRRKKTLFYQSETSIHQQTDIVTNQMNLIEAQPVQNDESKHDQIIQYSIEKESSTPENAADSQEENVDSSSEDVSNSDSEEKNSDDDDDDDDENIETPLTPEMEHANMLYHQAMKLMNVTINRQYESAYKLFKQAASLGHIGAKEELAFGHIIGVHLPMNFNLAKEYYQQGVNAGSPQSHYGLYFLNSAGLIPNASISKALVYLTFAAADGYHIAQMALAYRYWRSINVDHNCELALMYYQQAATYVASKITTASGLMVQRIHLQNEEEQQSTQNNILVDNNLLQYYQLLADRGDPQAQYGIGQLYYFRDAAYDKALYYFRLAAENGNINALAYLGKLYSEKNDFIKQNNQTALQFFQASAEKGNPIGQTGLGLAFYYGTGIEQNYERAFKLFQASAEKSYSEGQLMLGVMYYNGHGVRRDYNLAIKWFQAASHSGHVLAYYNLAQMHATGNGILRSCPTATDLFKIVAERGSWSNMFTEAFQLYNQGHIEQAFMIYLYLAEMGYEAAQANVAYIIDQMSFDISNLYKTQEERYRKALIYWNRAAIQGFHYARIKLGDYYFYGYGTEQNYELAAAQYKSASDLSRNSQAMFNLAYMHEKGLGLKQDMYLAKRFYDMALDTNREAYLPVALVLIKIQFELAFKKLFSIFFSSTKTKPTNTKENHSNTLGLESSWDIYLMLILCGLIGLILTLLPFFSLLLTSVLTSHDVSNTVLSLSSNPVPYSSFFSNRAPSSQPALTNCTWFKENSCCRDNEVHLIFAQVRPLIGSSAECTRFLNTLMCYVCLPLQYDFYRSERLHVCLSYCDRMYKACATALMKGISVGKLYANGHEFCLSRRFEINDIDNSSLCFSDDDLVMQTKQQIKISDNNMSSTNIERPNFFKLFIVICLAAMLSFILC</sequence>
<dbReference type="SMART" id="SM00671">
    <property type="entry name" value="SEL1"/>
    <property type="match status" value="11"/>
</dbReference>
<feature type="compositionally biased region" description="Acidic residues" evidence="5">
    <location>
        <begin position="830"/>
        <end position="839"/>
    </location>
</feature>
<dbReference type="InterPro" id="IPR011047">
    <property type="entry name" value="Quinoprotein_ADH-like_sf"/>
</dbReference>
<dbReference type="InterPro" id="IPR001680">
    <property type="entry name" value="WD40_rpt"/>
</dbReference>
<feature type="compositionally biased region" description="Low complexity" evidence="5">
    <location>
        <begin position="244"/>
        <end position="256"/>
    </location>
</feature>
<dbReference type="Pfam" id="PF08238">
    <property type="entry name" value="Sel1"/>
    <property type="match status" value="11"/>
</dbReference>
<keyword evidence="4" id="KW-0853">WD repeat</keyword>
<dbReference type="PROSITE" id="PS50082">
    <property type="entry name" value="WD_REPEATS_2"/>
    <property type="match status" value="1"/>
</dbReference>
<keyword evidence="6" id="KW-1133">Transmembrane helix</keyword>